<name>A0ABP9I3Q4_9ACTN</name>
<evidence type="ECO:0000256" key="13">
    <source>
        <dbReference type="ARBA" id="ARBA00023136"/>
    </source>
</evidence>
<feature type="transmembrane region" description="Helical" evidence="15">
    <location>
        <begin position="221"/>
        <end position="240"/>
    </location>
</feature>
<protein>
    <recommendedName>
        <fullName evidence="14">Sensor histidine kinase MtrB</fullName>
        <ecNumber evidence="3">2.7.13.3</ecNumber>
    </recommendedName>
</protein>
<keyword evidence="9 18" id="KW-0418">Kinase</keyword>
<evidence type="ECO:0000256" key="5">
    <source>
        <dbReference type="ARBA" id="ARBA00022553"/>
    </source>
</evidence>
<keyword evidence="8" id="KW-0547">Nucleotide-binding</keyword>
<evidence type="ECO:0000256" key="8">
    <source>
        <dbReference type="ARBA" id="ARBA00022741"/>
    </source>
</evidence>
<keyword evidence="12" id="KW-0902">Two-component regulatory system</keyword>
<dbReference type="InterPro" id="IPR003660">
    <property type="entry name" value="HAMP_dom"/>
</dbReference>
<feature type="domain" description="Histidine kinase" evidence="16">
    <location>
        <begin position="308"/>
        <end position="525"/>
    </location>
</feature>
<dbReference type="InterPro" id="IPR036890">
    <property type="entry name" value="HATPase_C_sf"/>
</dbReference>
<comment type="caution">
    <text evidence="18">The sequence shown here is derived from an EMBL/GenBank/DDBJ whole genome shotgun (WGS) entry which is preliminary data.</text>
</comment>
<organism evidence="18 19">
    <name type="scientific">Kineococcus glutinatus</name>
    <dbReference type="NCBI Taxonomy" id="1070872"/>
    <lineage>
        <taxon>Bacteria</taxon>
        <taxon>Bacillati</taxon>
        <taxon>Actinomycetota</taxon>
        <taxon>Actinomycetes</taxon>
        <taxon>Kineosporiales</taxon>
        <taxon>Kineosporiaceae</taxon>
        <taxon>Kineococcus</taxon>
    </lineage>
</organism>
<dbReference type="PANTHER" id="PTHR43547">
    <property type="entry name" value="TWO-COMPONENT HISTIDINE KINASE"/>
    <property type="match status" value="1"/>
</dbReference>
<sequence>MSPPAPARARRGVGGAVGRRAAGAVLRAVRGCGQRWRSSLQLRVVVLTTALCLAVIGGVGSFLLDGIGDGLLAERQRAAMADAARGARTAQAQFDAASTSSVAEVDQLAGDVVSQLEGAGPDRVRGVLLLRSWDRAVDGAVVPDLGSEGLSATDVPAALRRAVTQHQQEQHLQIAALGAGGDPALVVGSTVTLPRAGAYELYFVYSLANEQRTLDLVRTTFLGGGIALVVLIAAVAWFVARVVLEPVRQAAGTAERLTSGRLEERMPVRGNDELARLARAFNEMAVGMQQHIGQLEELSRLQRRFVSDVSHELRTPLTTIRMAGEVLHDARADFDPAVARSAELLQTQLDRFDTLLADLLEISRFDAGAAALEAEPVDVRSVVARAIGFAGPLAESRGSELRVSWPAVACPAEVDTRRIERVLRNLVGNAVEHGEGRPIEIVVVGDEAAVAVGVRDHGVGLAADDLPRVFDRFWRADPARARTTGGSGLGLAISLEDTRLHGGWLQVWGEPGRGCHFVLTLPRRAGAVLVSSPLPVVPVEFREPVAALPAPPSEGGRGPAAGRG</sequence>
<gene>
    <name evidence="18" type="primary">mtrB</name>
    <name evidence="18" type="ORF">GCM10023225_25910</name>
</gene>
<dbReference type="Pfam" id="PF00512">
    <property type="entry name" value="HisKA"/>
    <property type="match status" value="1"/>
</dbReference>
<dbReference type="EMBL" id="BAABIL010000416">
    <property type="protein sequence ID" value="GAA4986329.1"/>
    <property type="molecule type" value="Genomic_DNA"/>
</dbReference>
<dbReference type="Pfam" id="PF02518">
    <property type="entry name" value="HATPase_c"/>
    <property type="match status" value="1"/>
</dbReference>
<feature type="transmembrane region" description="Helical" evidence="15">
    <location>
        <begin position="44"/>
        <end position="67"/>
    </location>
</feature>
<dbReference type="PROSITE" id="PS50109">
    <property type="entry name" value="HIS_KIN"/>
    <property type="match status" value="1"/>
</dbReference>
<dbReference type="EC" id="2.7.13.3" evidence="3"/>
<feature type="domain" description="HAMP" evidence="17">
    <location>
        <begin position="241"/>
        <end position="293"/>
    </location>
</feature>
<dbReference type="SUPFAM" id="SSF47384">
    <property type="entry name" value="Homodimeric domain of signal transducing histidine kinase"/>
    <property type="match status" value="1"/>
</dbReference>
<keyword evidence="4" id="KW-1003">Cell membrane</keyword>
<keyword evidence="5" id="KW-0597">Phosphoprotein</keyword>
<dbReference type="SMART" id="SM00304">
    <property type="entry name" value="HAMP"/>
    <property type="match status" value="1"/>
</dbReference>
<dbReference type="CDD" id="cd06225">
    <property type="entry name" value="HAMP"/>
    <property type="match status" value="1"/>
</dbReference>
<dbReference type="Gene3D" id="1.10.287.130">
    <property type="match status" value="1"/>
</dbReference>
<evidence type="ECO:0000313" key="19">
    <source>
        <dbReference type="Proteomes" id="UP001501195"/>
    </source>
</evidence>
<dbReference type="SMART" id="SM00387">
    <property type="entry name" value="HATPase_c"/>
    <property type="match status" value="1"/>
</dbReference>
<evidence type="ECO:0000256" key="6">
    <source>
        <dbReference type="ARBA" id="ARBA00022679"/>
    </source>
</evidence>
<dbReference type="InterPro" id="IPR036097">
    <property type="entry name" value="HisK_dim/P_sf"/>
</dbReference>
<evidence type="ECO:0000256" key="7">
    <source>
        <dbReference type="ARBA" id="ARBA00022692"/>
    </source>
</evidence>
<evidence type="ECO:0000256" key="9">
    <source>
        <dbReference type="ARBA" id="ARBA00022777"/>
    </source>
</evidence>
<comment type="subcellular location">
    <subcellularLocation>
        <location evidence="2">Cell membrane</location>
        <topology evidence="2">Multi-pass membrane protein</topology>
    </subcellularLocation>
</comment>
<evidence type="ECO:0000256" key="3">
    <source>
        <dbReference type="ARBA" id="ARBA00012438"/>
    </source>
</evidence>
<keyword evidence="19" id="KW-1185">Reference proteome</keyword>
<dbReference type="SUPFAM" id="SSF55874">
    <property type="entry name" value="ATPase domain of HSP90 chaperone/DNA topoisomerase II/histidine kinase"/>
    <property type="match status" value="1"/>
</dbReference>
<dbReference type="InterPro" id="IPR003594">
    <property type="entry name" value="HATPase_dom"/>
</dbReference>
<dbReference type="CDD" id="cd00075">
    <property type="entry name" value="HATPase"/>
    <property type="match status" value="1"/>
</dbReference>
<dbReference type="PROSITE" id="PS50885">
    <property type="entry name" value="HAMP"/>
    <property type="match status" value="1"/>
</dbReference>
<dbReference type="PRINTS" id="PR00344">
    <property type="entry name" value="BCTRLSENSOR"/>
</dbReference>
<dbReference type="InterPro" id="IPR003661">
    <property type="entry name" value="HisK_dim/P_dom"/>
</dbReference>
<dbReference type="GO" id="GO:0016301">
    <property type="term" value="F:kinase activity"/>
    <property type="evidence" value="ECO:0007669"/>
    <property type="project" value="UniProtKB-KW"/>
</dbReference>
<evidence type="ECO:0000259" key="16">
    <source>
        <dbReference type="PROSITE" id="PS50109"/>
    </source>
</evidence>
<evidence type="ECO:0000256" key="10">
    <source>
        <dbReference type="ARBA" id="ARBA00022840"/>
    </source>
</evidence>
<evidence type="ECO:0000256" key="2">
    <source>
        <dbReference type="ARBA" id="ARBA00004651"/>
    </source>
</evidence>
<dbReference type="InterPro" id="IPR005467">
    <property type="entry name" value="His_kinase_dom"/>
</dbReference>
<evidence type="ECO:0000256" key="4">
    <source>
        <dbReference type="ARBA" id="ARBA00022475"/>
    </source>
</evidence>
<dbReference type="NCBIfam" id="NF040691">
    <property type="entry name" value="MtrAB_MtrB"/>
    <property type="match status" value="1"/>
</dbReference>
<dbReference type="InterPro" id="IPR047669">
    <property type="entry name" value="MtrAB_MtrB"/>
</dbReference>
<evidence type="ECO:0000256" key="12">
    <source>
        <dbReference type="ARBA" id="ARBA00023012"/>
    </source>
</evidence>
<keyword evidence="7 15" id="KW-0812">Transmembrane</keyword>
<dbReference type="Gene3D" id="6.10.340.10">
    <property type="match status" value="1"/>
</dbReference>
<dbReference type="SMART" id="SM00388">
    <property type="entry name" value="HisKA"/>
    <property type="match status" value="1"/>
</dbReference>
<dbReference type="PANTHER" id="PTHR43547:SF2">
    <property type="entry name" value="HYBRID SIGNAL TRANSDUCTION HISTIDINE KINASE C"/>
    <property type="match status" value="1"/>
</dbReference>
<evidence type="ECO:0000259" key="17">
    <source>
        <dbReference type="PROSITE" id="PS50885"/>
    </source>
</evidence>
<evidence type="ECO:0000256" key="15">
    <source>
        <dbReference type="SAM" id="Phobius"/>
    </source>
</evidence>
<reference evidence="19" key="1">
    <citation type="journal article" date="2019" name="Int. J. Syst. Evol. Microbiol.">
        <title>The Global Catalogue of Microorganisms (GCM) 10K type strain sequencing project: providing services to taxonomists for standard genome sequencing and annotation.</title>
        <authorList>
            <consortium name="The Broad Institute Genomics Platform"/>
            <consortium name="The Broad Institute Genome Sequencing Center for Infectious Disease"/>
            <person name="Wu L."/>
            <person name="Ma J."/>
        </authorList>
    </citation>
    <scope>NUCLEOTIDE SEQUENCE [LARGE SCALE GENOMIC DNA]</scope>
    <source>
        <strain evidence="19">JCM 18126</strain>
    </source>
</reference>
<dbReference type="InterPro" id="IPR004358">
    <property type="entry name" value="Sig_transdc_His_kin-like_C"/>
</dbReference>
<dbReference type="RefSeq" id="WP_345713028.1">
    <property type="nucleotide sequence ID" value="NZ_BAABIL010000416.1"/>
</dbReference>
<keyword evidence="13 15" id="KW-0472">Membrane</keyword>
<dbReference type="Pfam" id="PF00672">
    <property type="entry name" value="HAMP"/>
    <property type="match status" value="1"/>
</dbReference>
<evidence type="ECO:0000256" key="11">
    <source>
        <dbReference type="ARBA" id="ARBA00022989"/>
    </source>
</evidence>
<dbReference type="SUPFAM" id="SSF158472">
    <property type="entry name" value="HAMP domain-like"/>
    <property type="match status" value="1"/>
</dbReference>
<keyword evidence="10" id="KW-0067">ATP-binding</keyword>
<evidence type="ECO:0000256" key="1">
    <source>
        <dbReference type="ARBA" id="ARBA00000085"/>
    </source>
</evidence>
<keyword evidence="11 15" id="KW-1133">Transmembrane helix</keyword>
<dbReference type="CDD" id="cd00082">
    <property type="entry name" value="HisKA"/>
    <property type="match status" value="1"/>
</dbReference>
<evidence type="ECO:0000313" key="18">
    <source>
        <dbReference type="EMBL" id="GAA4986329.1"/>
    </source>
</evidence>
<accession>A0ABP9I3Q4</accession>
<keyword evidence="6" id="KW-0808">Transferase</keyword>
<evidence type="ECO:0000256" key="14">
    <source>
        <dbReference type="ARBA" id="ARBA00035305"/>
    </source>
</evidence>
<dbReference type="Proteomes" id="UP001501195">
    <property type="component" value="Unassembled WGS sequence"/>
</dbReference>
<comment type="catalytic activity">
    <reaction evidence="1">
        <text>ATP + protein L-histidine = ADP + protein N-phospho-L-histidine.</text>
        <dbReference type="EC" id="2.7.13.3"/>
    </reaction>
</comment>
<dbReference type="Gene3D" id="3.30.565.10">
    <property type="entry name" value="Histidine kinase-like ATPase, C-terminal domain"/>
    <property type="match status" value="1"/>
</dbReference>
<proteinExistence type="predicted"/>